<dbReference type="KEGG" id="tje:TJEJU_1673"/>
<gene>
    <name evidence="2" type="ORF">TJEJU_1673</name>
</gene>
<protein>
    <submittedName>
        <fullName evidence="2">Probable lipoprotein</fullName>
    </submittedName>
</protein>
<proteinExistence type="predicted"/>
<accession>A0A238UA93</accession>
<dbReference type="PROSITE" id="PS51257">
    <property type="entry name" value="PROKAR_LIPOPROTEIN"/>
    <property type="match status" value="1"/>
</dbReference>
<dbReference type="InterPro" id="IPR024311">
    <property type="entry name" value="Lipocalin-like"/>
</dbReference>
<evidence type="ECO:0000313" key="3">
    <source>
        <dbReference type="Proteomes" id="UP000215214"/>
    </source>
</evidence>
<keyword evidence="3" id="KW-1185">Reference proteome</keyword>
<dbReference type="OrthoDB" id="1191317at2"/>
<keyword evidence="2" id="KW-0449">Lipoprotein</keyword>
<reference evidence="2 3" key="1">
    <citation type="submission" date="2017-07" db="EMBL/GenBank/DDBJ databases">
        <authorList>
            <person name="Sun Z.S."/>
            <person name="Albrecht U."/>
            <person name="Echele G."/>
            <person name="Lee C.C."/>
        </authorList>
    </citation>
    <scope>NUCLEOTIDE SEQUENCE [LARGE SCALE GENOMIC DNA]</scope>
    <source>
        <strain evidence="3">type strain: KCTC 22618</strain>
    </source>
</reference>
<feature type="domain" description="Lipocalin-like" evidence="1">
    <location>
        <begin position="30"/>
        <end position="108"/>
    </location>
</feature>
<sequence>MNKFIYALIFITIFSSCSSDSNEENTNDPILGTWNLLSVGGSEVTDCEKQSTITFNINGSTSSETFQDLAGNCVSITGTNTWENKGDNLYNFNNIESNIEFSNENTFRIVSGNIVYTKQ</sequence>
<dbReference type="AlphaFoldDB" id="A0A238UA93"/>
<dbReference type="Proteomes" id="UP000215214">
    <property type="component" value="Chromosome TJEJU"/>
</dbReference>
<organism evidence="2 3">
    <name type="scientific">Tenacibaculum jejuense</name>
    <dbReference type="NCBI Taxonomy" id="584609"/>
    <lineage>
        <taxon>Bacteria</taxon>
        <taxon>Pseudomonadati</taxon>
        <taxon>Bacteroidota</taxon>
        <taxon>Flavobacteriia</taxon>
        <taxon>Flavobacteriales</taxon>
        <taxon>Flavobacteriaceae</taxon>
        <taxon>Tenacibaculum</taxon>
    </lineage>
</organism>
<evidence type="ECO:0000313" key="2">
    <source>
        <dbReference type="EMBL" id="SNR15394.1"/>
    </source>
</evidence>
<evidence type="ECO:0000259" key="1">
    <source>
        <dbReference type="Pfam" id="PF13648"/>
    </source>
</evidence>
<name>A0A238UA93_9FLAO</name>
<dbReference type="Pfam" id="PF13648">
    <property type="entry name" value="Lipocalin_4"/>
    <property type="match status" value="1"/>
</dbReference>
<dbReference type="EMBL" id="LT899436">
    <property type="protein sequence ID" value="SNR15394.1"/>
    <property type="molecule type" value="Genomic_DNA"/>
</dbReference>
<dbReference type="RefSeq" id="WP_095071079.1">
    <property type="nucleotide sequence ID" value="NZ_LT899436.1"/>
</dbReference>